<feature type="transmembrane region" description="Helical" evidence="6">
    <location>
        <begin position="225"/>
        <end position="244"/>
    </location>
</feature>
<dbReference type="CDD" id="cd13963">
    <property type="entry name" value="PT_UbiA_2"/>
    <property type="match status" value="1"/>
</dbReference>
<proteinExistence type="predicted"/>
<evidence type="ECO:0000256" key="4">
    <source>
        <dbReference type="ARBA" id="ARBA00022989"/>
    </source>
</evidence>
<dbReference type="Pfam" id="PF01040">
    <property type="entry name" value="UbiA"/>
    <property type="match status" value="1"/>
</dbReference>
<organism evidence="7 8">
    <name type="scientific">Lysobacter niastensis</name>
    <dbReference type="NCBI Taxonomy" id="380629"/>
    <lineage>
        <taxon>Bacteria</taxon>
        <taxon>Pseudomonadati</taxon>
        <taxon>Pseudomonadota</taxon>
        <taxon>Gammaproteobacteria</taxon>
        <taxon>Lysobacterales</taxon>
        <taxon>Lysobacteraceae</taxon>
        <taxon>Lysobacter</taxon>
    </lineage>
</organism>
<feature type="transmembrane region" description="Helical" evidence="6">
    <location>
        <begin position="391"/>
        <end position="412"/>
    </location>
</feature>
<dbReference type="EMBL" id="JAVDVY010000002">
    <property type="protein sequence ID" value="MDR7135210.1"/>
    <property type="molecule type" value="Genomic_DNA"/>
</dbReference>
<evidence type="ECO:0000313" key="7">
    <source>
        <dbReference type="EMBL" id="MDR7135210.1"/>
    </source>
</evidence>
<dbReference type="PANTHER" id="PTHR11048:SF5">
    <property type="entry name" value="DECAPRENYL-PHOSPHATE PHOSPHORIBOSYLTRANSFERASE"/>
    <property type="match status" value="1"/>
</dbReference>
<dbReference type="Gene3D" id="1.10.357.140">
    <property type="entry name" value="UbiA prenyltransferase"/>
    <property type="match status" value="1"/>
</dbReference>
<feature type="transmembrane region" description="Helical" evidence="6">
    <location>
        <begin position="424"/>
        <end position="442"/>
    </location>
</feature>
<dbReference type="Proteomes" id="UP001251524">
    <property type="component" value="Unassembled WGS sequence"/>
</dbReference>
<keyword evidence="5 6" id="KW-0472">Membrane</keyword>
<dbReference type="NCBIfam" id="NF006088">
    <property type="entry name" value="PRK08238.1"/>
    <property type="match status" value="1"/>
</dbReference>
<comment type="caution">
    <text evidence="7">The sequence shown here is derived from an EMBL/GenBank/DDBJ whole genome shotgun (WGS) entry which is preliminary data.</text>
</comment>
<comment type="subcellular location">
    <subcellularLocation>
        <location evidence="1">Membrane</location>
        <topology evidence="1">Multi-pass membrane protein</topology>
    </subcellularLocation>
</comment>
<evidence type="ECO:0000256" key="3">
    <source>
        <dbReference type="ARBA" id="ARBA00022692"/>
    </source>
</evidence>
<dbReference type="RefSeq" id="WP_310062727.1">
    <property type="nucleotide sequence ID" value="NZ_JAVDVY010000002.1"/>
</dbReference>
<evidence type="ECO:0000256" key="1">
    <source>
        <dbReference type="ARBA" id="ARBA00004141"/>
    </source>
</evidence>
<keyword evidence="8" id="KW-1185">Reference proteome</keyword>
<dbReference type="InterPro" id="IPR044878">
    <property type="entry name" value="UbiA_sf"/>
</dbReference>
<feature type="transmembrane region" description="Helical" evidence="6">
    <location>
        <begin position="264"/>
        <end position="281"/>
    </location>
</feature>
<evidence type="ECO:0000256" key="5">
    <source>
        <dbReference type="ARBA" id="ARBA00023136"/>
    </source>
</evidence>
<evidence type="ECO:0000256" key="6">
    <source>
        <dbReference type="SAM" id="Phobius"/>
    </source>
</evidence>
<protein>
    <submittedName>
        <fullName evidence="7">4-hydroxybenzoate polyprenyltransferase</fullName>
    </submittedName>
</protein>
<evidence type="ECO:0000313" key="8">
    <source>
        <dbReference type="Proteomes" id="UP001251524"/>
    </source>
</evidence>
<feature type="transmembrane region" description="Helical" evidence="6">
    <location>
        <begin position="454"/>
        <end position="477"/>
    </location>
</feature>
<dbReference type="InterPro" id="IPR039653">
    <property type="entry name" value="Prenyltransferase"/>
</dbReference>
<name>A0ABU1WCS6_9GAMM</name>
<keyword evidence="2" id="KW-1003">Cell membrane</keyword>
<dbReference type="InterPro" id="IPR036412">
    <property type="entry name" value="HAD-like_sf"/>
</dbReference>
<dbReference type="SUPFAM" id="SSF56784">
    <property type="entry name" value="HAD-like"/>
    <property type="match status" value="1"/>
</dbReference>
<evidence type="ECO:0000256" key="2">
    <source>
        <dbReference type="ARBA" id="ARBA00022475"/>
    </source>
</evidence>
<reference evidence="7 8" key="1">
    <citation type="submission" date="2023-07" db="EMBL/GenBank/DDBJ databases">
        <title>Sorghum-associated microbial communities from plants grown in Nebraska, USA.</title>
        <authorList>
            <person name="Schachtman D."/>
        </authorList>
    </citation>
    <scope>NUCLEOTIDE SEQUENCE [LARGE SCALE GENOMIC DNA]</scope>
    <source>
        <strain evidence="7 8">BE198</strain>
    </source>
</reference>
<keyword evidence="3 6" id="KW-0812">Transmembrane</keyword>
<accession>A0ABU1WCS6</accession>
<keyword evidence="4 6" id="KW-1133">Transmembrane helix</keyword>
<sequence>MEHGDHPRPESVALCVDLDGTLLKSDVLYESLLVLLSANPLYLILLPLWLFKGKAALKHEIASRVELDPATLPYDERLVALLKETPVRPRVLCTATNAKFAHSIAEHLGVFDQVLASDDRLNLSGARKASALVDRFGERGFDYAGNETVDLDVWSRARGAWVINGSSSLAQSASEVTQVDRHLPAARGGLKTWIKAIRIHQWLKNLLVFVPLLASHRFLDVGALTSSVVAFLAFGVCASGVYLLNDLLDLPSDRHHPRKRLRPFAAGTLPLLHGLLAAPALTLAGFLLAWLVGPLFALVLAGYYLMTLGYSLRLKRVVMVDVVMLAGLYTIRIIGGAAAIHSGLSFWLLAFSMFIFLSLAMLKRYTELAAMLASGRDKASGRGYEVDDLPLIQSLGAASGYCAVLVFSLYINSPESLELYRHPQVLWLICPMLLYWISRAWIKSHRGLMNDDPVVFAVTDRVSQILIVLCGLLVLGAI</sequence>
<dbReference type="InterPro" id="IPR000537">
    <property type="entry name" value="UbiA_prenyltransferase"/>
</dbReference>
<feature type="transmembrane region" description="Helical" evidence="6">
    <location>
        <begin position="344"/>
        <end position="362"/>
    </location>
</feature>
<dbReference type="Gene3D" id="3.40.50.1000">
    <property type="entry name" value="HAD superfamily/HAD-like"/>
    <property type="match status" value="1"/>
</dbReference>
<dbReference type="InterPro" id="IPR023214">
    <property type="entry name" value="HAD_sf"/>
</dbReference>
<gene>
    <name evidence="7" type="ORF">J2X06_002419</name>
</gene>
<feature type="transmembrane region" description="Helical" evidence="6">
    <location>
        <begin position="287"/>
        <end position="306"/>
    </location>
</feature>
<dbReference type="PANTHER" id="PTHR11048">
    <property type="entry name" value="PRENYLTRANSFERASES"/>
    <property type="match status" value="1"/>
</dbReference>